<reference evidence="1 2" key="1">
    <citation type="submission" date="2020-07" db="EMBL/GenBank/DDBJ databases">
        <title>Huge and variable diversity of episymbiotic CPR bacteria and DPANN archaea in groundwater ecosystems.</title>
        <authorList>
            <person name="He C.Y."/>
            <person name="Keren R."/>
            <person name="Whittaker M."/>
            <person name="Farag I.F."/>
            <person name="Doudna J."/>
            <person name="Cate J.H.D."/>
            <person name="Banfield J.F."/>
        </authorList>
    </citation>
    <scope>NUCLEOTIDE SEQUENCE [LARGE SCALE GENOMIC DNA]</scope>
    <source>
        <strain evidence="1">NC_groundwater_70_Ag_B-0.1um_54_66</strain>
    </source>
</reference>
<proteinExistence type="predicted"/>
<organism evidence="1 2">
    <name type="scientific">Micavibrio aeruginosavorus</name>
    <dbReference type="NCBI Taxonomy" id="349221"/>
    <lineage>
        <taxon>Bacteria</taxon>
        <taxon>Pseudomonadati</taxon>
        <taxon>Bdellovibrionota</taxon>
        <taxon>Bdellovibrionia</taxon>
        <taxon>Bdellovibrionales</taxon>
        <taxon>Pseudobdellovibrionaceae</taxon>
        <taxon>Micavibrio</taxon>
    </lineage>
</organism>
<evidence type="ECO:0000313" key="2">
    <source>
        <dbReference type="Proteomes" id="UP000595362"/>
    </source>
</evidence>
<evidence type="ECO:0008006" key="3">
    <source>
        <dbReference type="Google" id="ProtNLM"/>
    </source>
</evidence>
<dbReference type="InterPro" id="IPR011060">
    <property type="entry name" value="RibuloseP-bd_barrel"/>
</dbReference>
<sequence>MHLCDDGFLGFIAQDPAVRNLMSGFQRIQLNLKFGDVEGKYDPAELVARVRENPQHQFILQYTKEKKDLLPLFRDVPNHALLFDASAGRGISPGHWDAPLPGHFCGYAGGLNPENLQENLNLISSIANGYTTWIDMESGVRTDDRFDIGKVRRILSIAAPYAAHDPIHANKTGVHP</sequence>
<accession>A0A7T5R4H4</accession>
<evidence type="ECO:0000313" key="1">
    <source>
        <dbReference type="EMBL" id="QQG37408.1"/>
    </source>
</evidence>
<gene>
    <name evidence="1" type="ORF">HYS17_07415</name>
</gene>
<dbReference type="AlphaFoldDB" id="A0A7T5R4H4"/>
<dbReference type="Proteomes" id="UP000595362">
    <property type="component" value="Chromosome"/>
</dbReference>
<name>A0A7T5R4H4_9BACT</name>
<dbReference type="SUPFAM" id="SSF51366">
    <property type="entry name" value="Ribulose-phoshate binding barrel"/>
    <property type="match status" value="1"/>
</dbReference>
<dbReference type="EMBL" id="CP066681">
    <property type="protein sequence ID" value="QQG37408.1"/>
    <property type="molecule type" value="Genomic_DNA"/>
</dbReference>
<protein>
    <recommendedName>
        <fullName evidence="3">Phosphoribosylanthranilate isomerase</fullName>
    </recommendedName>
</protein>